<sequence length="523" mass="57444">MKVSTFIQLFIYSQIVYANFFVQLKNPATLEQLLANDDKVTASNHHIRGLVENVISFGNFTGFSGHFHRDVIKRLLKSPMVLNIVRDVPIKVFDHENLDDTTHYNYSDEAIETEPHDNSGYQSTEFETQFMAPRHLARLSRRSTLPYNESVNYYYDPRFLGQDVNAYIIDTGIHSEHPDFEGRVILSKDFTMFRNRGDQSGHGTHVAGLVGSKTFGVAKKVNLIDLKALGSHGEGTLSTVLSALQFAVTHRQESGAKGVVNLSLGSFKNDVLNSAIDNAVESGLVVVVAAGNFGSDSCLSSPASASRAISVGAIDDRNDKIAKFSNWGQCVHVFGSGIGVHSVSHVSETQSMELSGTSMSSPVIAGLAAVLLSKGIEPNDIKSLIIEMSTHGSIIGSINGSPNHIAYNGVYKSDDTFPEDAFWSEDTHGPVFQPLYKNAMVPSLNSQEYAQKDIDGWARYLSQINPSAMSVLFGAEEDEDDEGDETKFYDEDVHTDFNLQVESLVNEDGDLALLYDDEYVSKE</sequence>
<organism evidence="9">
    <name type="scientific">Cyberlindnera fabianii</name>
    <name type="common">Yeast</name>
    <name type="synonym">Hansenula fabianii</name>
    <dbReference type="NCBI Taxonomy" id="36022"/>
    <lineage>
        <taxon>Eukaryota</taxon>
        <taxon>Fungi</taxon>
        <taxon>Dikarya</taxon>
        <taxon>Ascomycota</taxon>
        <taxon>Saccharomycotina</taxon>
        <taxon>Saccharomycetes</taxon>
        <taxon>Phaffomycetales</taxon>
        <taxon>Phaffomycetaceae</taxon>
        <taxon>Cyberlindnera</taxon>
    </lineage>
</organism>
<dbReference type="InterPro" id="IPR010259">
    <property type="entry name" value="S8pro/Inhibitor_I9"/>
</dbReference>
<dbReference type="PROSITE" id="PS00137">
    <property type="entry name" value="SUBTILASE_HIS"/>
    <property type="match status" value="1"/>
</dbReference>
<accession>A0A061AMT4</accession>
<evidence type="ECO:0000256" key="1">
    <source>
        <dbReference type="ARBA" id="ARBA00011073"/>
    </source>
</evidence>
<dbReference type="PANTHER" id="PTHR43806:SF13">
    <property type="entry name" value="SUBTILASE-TYPE PROTEINASE RRT12"/>
    <property type="match status" value="1"/>
</dbReference>
<feature type="active site" description="Charge relay system" evidence="5">
    <location>
        <position position="202"/>
    </location>
</feature>
<dbReference type="InterPro" id="IPR000209">
    <property type="entry name" value="Peptidase_S8/S53_dom"/>
</dbReference>
<dbReference type="PRINTS" id="PR00723">
    <property type="entry name" value="SUBTILISIN"/>
</dbReference>
<evidence type="ECO:0000313" key="9">
    <source>
        <dbReference type="EMBL" id="CDR38863.1"/>
    </source>
</evidence>
<feature type="domain" description="Peptidase S8/S53" evidence="7">
    <location>
        <begin position="168"/>
        <end position="389"/>
    </location>
</feature>
<dbReference type="Gene3D" id="3.40.50.200">
    <property type="entry name" value="Peptidase S8/S53 domain"/>
    <property type="match status" value="1"/>
</dbReference>
<dbReference type="GO" id="GO:0006508">
    <property type="term" value="P:proteolysis"/>
    <property type="evidence" value="ECO:0007669"/>
    <property type="project" value="UniProtKB-KW"/>
</dbReference>
<dbReference type="VEuPathDB" id="FungiDB:BON22_0022"/>
<dbReference type="InterPro" id="IPR015500">
    <property type="entry name" value="Peptidase_S8_subtilisin-rel"/>
</dbReference>
<comment type="similarity">
    <text evidence="1 5 6">Belongs to the peptidase S8 family.</text>
</comment>
<dbReference type="PANTHER" id="PTHR43806">
    <property type="entry name" value="PEPTIDASE S8"/>
    <property type="match status" value="1"/>
</dbReference>
<dbReference type="InterPro" id="IPR022398">
    <property type="entry name" value="Peptidase_S8_His-AS"/>
</dbReference>
<dbReference type="CDD" id="cd04077">
    <property type="entry name" value="Peptidases_S8_PCSK9_ProteinaseK_like"/>
    <property type="match status" value="1"/>
</dbReference>
<evidence type="ECO:0000259" key="8">
    <source>
        <dbReference type="Pfam" id="PF05922"/>
    </source>
</evidence>
<gene>
    <name evidence="9" type="ORF">CYFA0S_02e07382g</name>
</gene>
<protein>
    <submittedName>
        <fullName evidence="9">CYFA0S02e07382g1_1</fullName>
    </submittedName>
</protein>
<evidence type="ECO:0000256" key="5">
    <source>
        <dbReference type="PROSITE-ProRule" id="PRU01240"/>
    </source>
</evidence>
<dbReference type="PROSITE" id="PS51892">
    <property type="entry name" value="SUBTILASE"/>
    <property type="match status" value="1"/>
</dbReference>
<proteinExistence type="inferred from homology"/>
<dbReference type="PhylomeDB" id="A0A061AMT4"/>
<evidence type="ECO:0000256" key="4">
    <source>
        <dbReference type="ARBA" id="ARBA00022825"/>
    </source>
</evidence>
<feature type="domain" description="Inhibitor I9" evidence="8">
    <location>
        <begin position="58"/>
        <end position="91"/>
    </location>
</feature>
<keyword evidence="4 5" id="KW-0720">Serine protease</keyword>
<feature type="active site" description="Charge relay system" evidence="5">
    <location>
        <position position="358"/>
    </location>
</feature>
<dbReference type="FunFam" id="3.40.50.200:FF:000007">
    <property type="entry name" value="Subtilisin-like serine protease"/>
    <property type="match status" value="1"/>
</dbReference>
<dbReference type="InterPro" id="IPR023828">
    <property type="entry name" value="Peptidase_S8_Ser-AS"/>
</dbReference>
<dbReference type="EMBL" id="LK052887">
    <property type="protein sequence ID" value="CDR38863.1"/>
    <property type="molecule type" value="Genomic_DNA"/>
</dbReference>
<keyword evidence="2 5" id="KW-0645">Protease</keyword>
<dbReference type="InterPro" id="IPR023827">
    <property type="entry name" value="Peptidase_S8_Asp-AS"/>
</dbReference>
<evidence type="ECO:0000256" key="2">
    <source>
        <dbReference type="ARBA" id="ARBA00022670"/>
    </source>
</evidence>
<dbReference type="OrthoDB" id="206201at2759"/>
<name>A0A061AMT4_CYBFA</name>
<dbReference type="InterPro" id="IPR050131">
    <property type="entry name" value="Peptidase_S8_subtilisin-like"/>
</dbReference>
<dbReference type="InterPro" id="IPR034193">
    <property type="entry name" value="PCSK9_ProteinaseK-like"/>
</dbReference>
<dbReference type="PROSITE" id="PS00138">
    <property type="entry name" value="SUBTILASE_SER"/>
    <property type="match status" value="1"/>
</dbReference>
<keyword evidence="3 5" id="KW-0378">Hydrolase</keyword>
<feature type="active site" description="Charge relay system" evidence="5">
    <location>
        <position position="170"/>
    </location>
</feature>
<dbReference type="Pfam" id="PF00082">
    <property type="entry name" value="Peptidase_S8"/>
    <property type="match status" value="1"/>
</dbReference>
<dbReference type="PROSITE" id="PS00136">
    <property type="entry name" value="SUBTILASE_ASP"/>
    <property type="match status" value="1"/>
</dbReference>
<evidence type="ECO:0000256" key="6">
    <source>
        <dbReference type="RuleBase" id="RU003355"/>
    </source>
</evidence>
<reference evidence="9" key="1">
    <citation type="journal article" date="2014" name="Genome Announc.">
        <title>Genome sequence of the yeast Cyberlindnera fabianii (Hansenula fabianii).</title>
        <authorList>
            <person name="Freel K.C."/>
            <person name="Sarilar V."/>
            <person name="Neuveglise C."/>
            <person name="Devillers H."/>
            <person name="Friedrich A."/>
            <person name="Schacherer J."/>
        </authorList>
    </citation>
    <scope>NUCLEOTIDE SEQUENCE</scope>
    <source>
        <strain evidence="9">YJS4271</strain>
    </source>
</reference>
<evidence type="ECO:0000259" key="7">
    <source>
        <dbReference type="Pfam" id="PF00082"/>
    </source>
</evidence>
<dbReference type="Pfam" id="PF05922">
    <property type="entry name" value="Inhibitor_I9"/>
    <property type="match status" value="1"/>
</dbReference>
<dbReference type="GO" id="GO:0004252">
    <property type="term" value="F:serine-type endopeptidase activity"/>
    <property type="evidence" value="ECO:0007669"/>
    <property type="project" value="UniProtKB-UniRule"/>
</dbReference>
<evidence type="ECO:0000256" key="3">
    <source>
        <dbReference type="ARBA" id="ARBA00022801"/>
    </source>
</evidence>
<dbReference type="SUPFAM" id="SSF52743">
    <property type="entry name" value="Subtilisin-like"/>
    <property type="match status" value="1"/>
</dbReference>
<dbReference type="AlphaFoldDB" id="A0A061AMT4"/>
<dbReference type="InterPro" id="IPR036852">
    <property type="entry name" value="Peptidase_S8/S53_dom_sf"/>
</dbReference>